<dbReference type="PANTHER" id="PTHR24559">
    <property type="entry name" value="TRANSPOSON TY3-I GAG-POL POLYPROTEIN"/>
    <property type="match status" value="1"/>
</dbReference>
<gene>
    <name evidence="1" type="ORF">F511_11952</name>
</gene>
<keyword evidence="1" id="KW-0575">Peroxidase</keyword>
<dbReference type="Proteomes" id="UP000250235">
    <property type="component" value="Unassembled WGS sequence"/>
</dbReference>
<protein>
    <submittedName>
        <fullName evidence="1">Peroxidase 64</fullName>
    </submittedName>
</protein>
<keyword evidence="2" id="KW-1185">Reference proteome</keyword>
<dbReference type="InterPro" id="IPR043502">
    <property type="entry name" value="DNA/RNA_pol_sf"/>
</dbReference>
<evidence type="ECO:0000313" key="1">
    <source>
        <dbReference type="EMBL" id="KZV58492.1"/>
    </source>
</evidence>
<proteinExistence type="predicted"/>
<organism evidence="1 2">
    <name type="scientific">Dorcoceras hygrometricum</name>
    <dbReference type="NCBI Taxonomy" id="472368"/>
    <lineage>
        <taxon>Eukaryota</taxon>
        <taxon>Viridiplantae</taxon>
        <taxon>Streptophyta</taxon>
        <taxon>Embryophyta</taxon>
        <taxon>Tracheophyta</taxon>
        <taxon>Spermatophyta</taxon>
        <taxon>Magnoliopsida</taxon>
        <taxon>eudicotyledons</taxon>
        <taxon>Gunneridae</taxon>
        <taxon>Pentapetalae</taxon>
        <taxon>asterids</taxon>
        <taxon>lamiids</taxon>
        <taxon>Lamiales</taxon>
        <taxon>Gesneriaceae</taxon>
        <taxon>Didymocarpoideae</taxon>
        <taxon>Trichosporeae</taxon>
        <taxon>Loxocarpinae</taxon>
        <taxon>Dorcoceras</taxon>
    </lineage>
</organism>
<name>A0A2Z7DH47_9LAMI</name>
<dbReference type="EMBL" id="KQ986753">
    <property type="protein sequence ID" value="KZV58492.1"/>
    <property type="molecule type" value="Genomic_DNA"/>
</dbReference>
<dbReference type="PANTHER" id="PTHR24559:SF450">
    <property type="entry name" value="RNA-DIRECTED DNA POLYMERASE HOMOLOG"/>
    <property type="match status" value="1"/>
</dbReference>
<dbReference type="AlphaFoldDB" id="A0A2Z7DH47"/>
<dbReference type="GO" id="GO:0004601">
    <property type="term" value="F:peroxidase activity"/>
    <property type="evidence" value="ECO:0007669"/>
    <property type="project" value="UniProtKB-KW"/>
</dbReference>
<accession>A0A2Z7DH47</accession>
<dbReference type="OrthoDB" id="420169at2759"/>
<sequence>MRMSFTLGKDVITLTGDPSLSRSVISTKSLLKVADVEFSGVLWGVETEDTSGEVGSLSRELDGVLQLHERLFDEPRGLPPTRRQDHAIILKEGYGPVQVRPYLYAHHQKDEIEKMVTEMLQSGVIQPSCSPFSSSVILVKKRWKLEVLRRL</sequence>
<evidence type="ECO:0000313" key="2">
    <source>
        <dbReference type="Proteomes" id="UP000250235"/>
    </source>
</evidence>
<reference evidence="1 2" key="1">
    <citation type="journal article" date="2015" name="Proc. Natl. Acad. Sci. U.S.A.">
        <title>The resurrection genome of Boea hygrometrica: A blueprint for survival of dehydration.</title>
        <authorList>
            <person name="Xiao L."/>
            <person name="Yang G."/>
            <person name="Zhang L."/>
            <person name="Yang X."/>
            <person name="Zhao S."/>
            <person name="Ji Z."/>
            <person name="Zhou Q."/>
            <person name="Hu M."/>
            <person name="Wang Y."/>
            <person name="Chen M."/>
            <person name="Xu Y."/>
            <person name="Jin H."/>
            <person name="Xiao X."/>
            <person name="Hu G."/>
            <person name="Bao F."/>
            <person name="Hu Y."/>
            <person name="Wan P."/>
            <person name="Li L."/>
            <person name="Deng X."/>
            <person name="Kuang T."/>
            <person name="Xiang C."/>
            <person name="Zhu J.K."/>
            <person name="Oliver M.J."/>
            <person name="He Y."/>
        </authorList>
    </citation>
    <scope>NUCLEOTIDE SEQUENCE [LARGE SCALE GENOMIC DNA]</scope>
    <source>
        <strain evidence="2">cv. XS01</strain>
    </source>
</reference>
<dbReference type="InterPro" id="IPR053134">
    <property type="entry name" value="RNA-dir_DNA_polymerase"/>
</dbReference>
<keyword evidence="1" id="KW-0560">Oxidoreductase</keyword>
<dbReference type="Gene3D" id="3.10.10.10">
    <property type="entry name" value="HIV Type 1 Reverse Transcriptase, subunit A, domain 1"/>
    <property type="match status" value="1"/>
</dbReference>
<dbReference type="SUPFAM" id="SSF56672">
    <property type="entry name" value="DNA/RNA polymerases"/>
    <property type="match status" value="1"/>
</dbReference>